<dbReference type="InterPro" id="IPR011110">
    <property type="entry name" value="Reg_prop"/>
</dbReference>
<dbReference type="EC" id="2.7.13.3" evidence="2"/>
<comment type="caution">
    <text evidence="12">The sequence shown here is derived from an EMBL/GenBank/DDBJ whole genome shotgun (WGS) entry which is preliminary data.</text>
</comment>
<evidence type="ECO:0000259" key="11">
    <source>
        <dbReference type="PROSITE" id="PS50110"/>
    </source>
</evidence>
<keyword evidence="4" id="KW-0805">Transcription regulation</keyword>
<dbReference type="InterPro" id="IPR015943">
    <property type="entry name" value="WD40/YVTN_repeat-like_dom_sf"/>
</dbReference>
<dbReference type="PANTHER" id="PTHR43547">
    <property type="entry name" value="TWO-COMPONENT HISTIDINE KINASE"/>
    <property type="match status" value="1"/>
</dbReference>
<dbReference type="Pfam" id="PF12833">
    <property type="entry name" value="HTH_18"/>
    <property type="match status" value="1"/>
</dbReference>
<dbReference type="InterPro" id="IPR011006">
    <property type="entry name" value="CheY-like_superfamily"/>
</dbReference>
<dbReference type="PROSITE" id="PS50109">
    <property type="entry name" value="HIS_KIN"/>
    <property type="match status" value="1"/>
</dbReference>
<keyword evidence="13" id="KW-1185">Reference proteome</keyword>
<feature type="domain" description="Histidine kinase" evidence="10">
    <location>
        <begin position="826"/>
        <end position="1038"/>
    </location>
</feature>
<dbReference type="SMART" id="SM00388">
    <property type="entry name" value="HisKA"/>
    <property type="match status" value="1"/>
</dbReference>
<dbReference type="RefSeq" id="WP_147769418.1">
    <property type="nucleotide sequence ID" value="NZ_VRKQ01000018.1"/>
</dbReference>
<evidence type="ECO:0000256" key="5">
    <source>
        <dbReference type="ARBA" id="ARBA00023125"/>
    </source>
</evidence>
<dbReference type="Proteomes" id="UP000321080">
    <property type="component" value="Unassembled WGS sequence"/>
</dbReference>
<dbReference type="FunFam" id="1.10.287.130:FF:000045">
    <property type="entry name" value="Two-component system sensor histidine kinase/response regulator"/>
    <property type="match status" value="1"/>
</dbReference>
<keyword evidence="6" id="KW-0804">Transcription</keyword>
<dbReference type="Gene3D" id="3.40.50.2300">
    <property type="match status" value="1"/>
</dbReference>
<dbReference type="InterPro" id="IPR018060">
    <property type="entry name" value="HTH_AraC"/>
</dbReference>
<dbReference type="SUPFAM" id="SSF46689">
    <property type="entry name" value="Homeodomain-like"/>
    <property type="match status" value="1"/>
</dbReference>
<dbReference type="SUPFAM" id="SSF52172">
    <property type="entry name" value="CheY-like"/>
    <property type="match status" value="1"/>
</dbReference>
<evidence type="ECO:0000256" key="3">
    <source>
        <dbReference type="ARBA" id="ARBA00022553"/>
    </source>
</evidence>
<dbReference type="InterPro" id="IPR018062">
    <property type="entry name" value="HTH_AraC-typ_CS"/>
</dbReference>
<feature type="signal peptide" evidence="8">
    <location>
        <begin position="1"/>
        <end position="22"/>
    </location>
</feature>
<dbReference type="Gene3D" id="1.10.287.130">
    <property type="match status" value="1"/>
</dbReference>
<sequence length="1329" mass="151152">MKTITHVFFIFSSLFFTAINYAQTVRVTAQIPEKQISFHNLNVDKGLSQNSVVCIAQDSIGYLWFATQDGLNKYDGKTFKYYNKQFEDVTKLTYSKLGKIYIDKTNTMWIISNSGKLEKYNPVNDDFTLIENISSVSNLYQDEKLNLYIGTYEKGLLAINRKTKDTVQVFNKEDQTKTIYDFLELENHILISASNAIYKVAKKDFSYTNVVSSNQPINFSTLTKLSDSTISIGTYSHGLYLLNSNDSITKFKGFKNHAFPTDLNIESTLLDRHNRLWLATYGRGIYVVNFDKKIIDNFMVQGHNPYALHYNDALDLYQDFTGNIWVGTDGAGLSYFDEHLLKFNVLTNDQLPRNVNVDVARAISVNPKDNLVWVGTSGKGLTSLNLNTKEFRTYTTNNSCLKSNRIMSLKHIDDELWVGYQDKGLDIFSENNGCVTYNINIEKELQTTPIWCISQDIKNNIWCGTGGKGLLLIDKNQGILESYTHEEYNPNSLSSNNIRSICKGNNGVLWIGTEDSGLCSLNPETKKITRYKEIPDKIKSMHYDSESDILWVGTNGKGLKKLNPQTKETKAYTINDGLPNNVIYAITNDDNDNLWLSSNRGITMFKETSGAPVIVNYDQYDGLQAFEFNTGASFKDHNNNMYFGGLEGINWFKPEQLTLNQVKPRTIINDFMLFNESVELVRNQVFKHDENTISISFSSLHFSQPELNNYKYQLVNHDTDWIESGNINTAYYSNLEPNTYTFKVISSNYDGIWNEIPAEYTFSIKKAWFNTIPARLSYIILGLLSILGVYRYFKWRWHMNAQLKLEHAETQRLKSLDEFKSKLFTNISHEFRTPLTLILGPAERQLSDKNVSQKNKEDLSLISQNAKRLLNLVDQLIDLAKLESGHIKLNVEEGDLSSLIHQLISAFKYQIQEKQIDLKTKISAINSAWFDRDIVEKIVVNLIANAVKYAPKKGFINFSSILQDNHVVITIINNGSNIKAEEVNNLFTRFYQENPDSDGVGVGLALVKELVTLTNGSLIANAINEDEIQFTVTIPIKKEAFKESDIIETPTSSETNTIIDTAEINNESNEEDNNLSTIEKPIVLIVEDNKQLRQYIKSILVDKYKIIVAVNGKKGLKKALNKIPDLIISDIMMPEMDGIELCNTLKSNTLTSHIPVILLTAKTGEQSELEGLDVGADDFISKPFNSKILVKRAENLINFSKSLQKRYSQHTSLRPKDIAVNNLDEAFLSQIENILKEHLSESNFNAQTFSELMGMSRMQLHRKLMALTGLSTSQFIRSQRLKLSITLLQESDLTVSEVAYHVGFNTVSYFIKCFKEAYNNTPNNYISNS</sequence>
<evidence type="ECO:0000256" key="6">
    <source>
        <dbReference type="ARBA" id="ARBA00023163"/>
    </source>
</evidence>
<evidence type="ECO:0000259" key="10">
    <source>
        <dbReference type="PROSITE" id="PS50109"/>
    </source>
</evidence>
<dbReference type="InterPro" id="IPR004358">
    <property type="entry name" value="Sig_transdc_His_kin-like_C"/>
</dbReference>
<dbReference type="SMART" id="SM00387">
    <property type="entry name" value="HATPase_c"/>
    <property type="match status" value="1"/>
</dbReference>
<dbReference type="InterPro" id="IPR011123">
    <property type="entry name" value="Y_Y_Y"/>
</dbReference>
<dbReference type="InterPro" id="IPR013783">
    <property type="entry name" value="Ig-like_fold"/>
</dbReference>
<evidence type="ECO:0000256" key="7">
    <source>
        <dbReference type="PROSITE-ProRule" id="PRU00169"/>
    </source>
</evidence>
<dbReference type="PROSITE" id="PS50110">
    <property type="entry name" value="RESPONSE_REGULATORY"/>
    <property type="match status" value="1"/>
</dbReference>
<dbReference type="EMBL" id="VRKQ01000018">
    <property type="protein sequence ID" value="TXG35075.1"/>
    <property type="molecule type" value="Genomic_DNA"/>
</dbReference>
<evidence type="ECO:0000259" key="9">
    <source>
        <dbReference type="PROSITE" id="PS01124"/>
    </source>
</evidence>
<dbReference type="InterPro" id="IPR036890">
    <property type="entry name" value="HATPase_C_sf"/>
</dbReference>
<dbReference type="Gene3D" id="2.130.10.10">
    <property type="entry name" value="YVTN repeat-like/Quinoprotein amine dehydrogenase"/>
    <property type="match status" value="2"/>
</dbReference>
<keyword evidence="8" id="KW-0732">Signal</keyword>
<dbReference type="InterPro" id="IPR036097">
    <property type="entry name" value="HisK_dim/P_sf"/>
</dbReference>
<dbReference type="Pfam" id="PF07494">
    <property type="entry name" value="Reg_prop"/>
    <property type="match status" value="3"/>
</dbReference>
<dbReference type="GO" id="GO:0000155">
    <property type="term" value="F:phosphorelay sensor kinase activity"/>
    <property type="evidence" value="ECO:0007669"/>
    <property type="project" value="InterPro"/>
</dbReference>
<proteinExistence type="predicted"/>
<dbReference type="PROSITE" id="PS01124">
    <property type="entry name" value="HTH_ARAC_FAMILY_2"/>
    <property type="match status" value="1"/>
</dbReference>
<organism evidence="12 13">
    <name type="scientific">Seonamhaeicola maritimus</name>
    <dbReference type="NCBI Taxonomy" id="2591822"/>
    <lineage>
        <taxon>Bacteria</taxon>
        <taxon>Pseudomonadati</taxon>
        <taxon>Bacteroidota</taxon>
        <taxon>Flavobacteriia</taxon>
        <taxon>Flavobacteriales</taxon>
        <taxon>Flavobacteriaceae</taxon>
    </lineage>
</organism>
<dbReference type="PROSITE" id="PS00041">
    <property type="entry name" value="HTH_ARAC_FAMILY_1"/>
    <property type="match status" value="1"/>
</dbReference>
<dbReference type="SUPFAM" id="SSF55874">
    <property type="entry name" value="ATPase domain of HSP90 chaperone/DNA topoisomerase II/histidine kinase"/>
    <property type="match status" value="1"/>
</dbReference>
<dbReference type="GO" id="GO:0043565">
    <property type="term" value="F:sequence-specific DNA binding"/>
    <property type="evidence" value="ECO:0007669"/>
    <property type="project" value="InterPro"/>
</dbReference>
<dbReference type="InterPro" id="IPR001789">
    <property type="entry name" value="Sig_transdc_resp-reg_receiver"/>
</dbReference>
<name>A0A5C7GDP5_9FLAO</name>
<dbReference type="InterPro" id="IPR005467">
    <property type="entry name" value="His_kinase_dom"/>
</dbReference>
<dbReference type="Gene3D" id="3.30.565.10">
    <property type="entry name" value="Histidine kinase-like ATPase, C-terminal domain"/>
    <property type="match status" value="1"/>
</dbReference>
<evidence type="ECO:0000256" key="8">
    <source>
        <dbReference type="SAM" id="SignalP"/>
    </source>
</evidence>
<comment type="catalytic activity">
    <reaction evidence="1">
        <text>ATP + protein L-histidine = ADP + protein N-phospho-L-histidine.</text>
        <dbReference type="EC" id="2.7.13.3"/>
    </reaction>
</comment>
<feature type="modified residue" description="4-aspartylphosphate" evidence="7">
    <location>
        <position position="1130"/>
    </location>
</feature>
<dbReference type="Pfam" id="PF07495">
    <property type="entry name" value="Y_Y_Y"/>
    <property type="match status" value="1"/>
</dbReference>
<reference evidence="12 13" key="1">
    <citation type="submission" date="2019-08" db="EMBL/GenBank/DDBJ databases">
        <title>Seonamhaeicola sediminis sp. nov., isolated from marine sediment.</title>
        <authorList>
            <person name="Cao W.R."/>
        </authorList>
    </citation>
    <scope>NUCLEOTIDE SEQUENCE [LARGE SCALE GENOMIC DNA]</scope>
    <source>
        <strain evidence="12 13">1505</strain>
    </source>
</reference>
<keyword evidence="3 7" id="KW-0597">Phosphoprotein</keyword>
<protein>
    <recommendedName>
        <fullName evidence="2">histidine kinase</fullName>
        <ecNumber evidence="2">2.7.13.3</ecNumber>
    </recommendedName>
</protein>
<evidence type="ECO:0000256" key="1">
    <source>
        <dbReference type="ARBA" id="ARBA00000085"/>
    </source>
</evidence>
<dbReference type="Pfam" id="PF02518">
    <property type="entry name" value="HATPase_c"/>
    <property type="match status" value="1"/>
</dbReference>
<dbReference type="InterPro" id="IPR009057">
    <property type="entry name" value="Homeodomain-like_sf"/>
</dbReference>
<dbReference type="InterPro" id="IPR003594">
    <property type="entry name" value="HATPase_dom"/>
</dbReference>
<gene>
    <name evidence="12" type="ORF">FUA22_15050</name>
</gene>
<dbReference type="SUPFAM" id="SSF63829">
    <property type="entry name" value="Calcium-dependent phosphotriesterase"/>
    <property type="match status" value="3"/>
</dbReference>
<dbReference type="Gene3D" id="1.10.10.60">
    <property type="entry name" value="Homeodomain-like"/>
    <property type="match status" value="1"/>
</dbReference>
<dbReference type="PRINTS" id="PR00344">
    <property type="entry name" value="BCTRLSENSOR"/>
</dbReference>
<dbReference type="Gene3D" id="2.60.40.10">
    <property type="entry name" value="Immunoglobulins"/>
    <property type="match status" value="1"/>
</dbReference>
<evidence type="ECO:0000313" key="12">
    <source>
        <dbReference type="EMBL" id="TXG35075.1"/>
    </source>
</evidence>
<feature type="domain" description="Response regulatory" evidence="11">
    <location>
        <begin position="1082"/>
        <end position="1197"/>
    </location>
</feature>
<dbReference type="Pfam" id="PF00072">
    <property type="entry name" value="Response_reg"/>
    <property type="match status" value="1"/>
</dbReference>
<dbReference type="GO" id="GO:0003700">
    <property type="term" value="F:DNA-binding transcription factor activity"/>
    <property type="evidence" value="ECO:0007669"/>
    <property type="project" value="InterPro"/>
</dbReference>
<dbReference type="CDD" id="cd00082">
    <property type="entry name" value="HisKA"/>
    <property type="match status" value="1"/>
</dbReference>
<evidence type="ECO:0000256" key="2">
    <source>
        <dbReference type="ARBA" id="ARBA00012438"/>
    </source>
</evidence>
<dbReference type="InterPro" id="IPR003661">
    <property type="entry name" value="HisK_dim/P_dom"/>
</dbReference>
<dbReference type="SUPFAM" id="SSF47384">
    <property type="entry name" value="Homodimeric domain of signal transducing histidine kinase"/>
    <property type="match status" value="1"/>
</dbReference>
<evidence type="ECO:0000313" key="13">
    <source>
        <dbReference type="Proteomes" id="UP000321080"/>
    </source>
</evidence>
<feature type="domain" description="HTH araC/xylS-type" evidence="9">
    <location>
        <begin position="1229"/>
        <end position="1328"/>
    </location>
</feature>
<keyword evidence="5" id="KW-0238">DNA-binding</keyword>
<dbReference type="Pfam" id="PF00512">
    <property type="entry name" value="HisKA"/>
    <property type="match status" value="1"/>
</dbReference>
<dbReference type="SMART" id="SM00342">
    <property type="entry name" value="HTH_ARAC"/>
    <property type="match status" value="1"/>
</dbReference>
<dbReference type="PANTHER" id="PTHR43547:SF2">
    <property type="entry name" value="HYBRID SIGNAL TRANSDUCTION HISTIDINE KINASE C"/>
    <property type="match status" value="1"/>
</dbReference>
<evidence type="ECO:0000256" key="4">
    <source>
        <dbReference type="ARBA" id="ARBA00023015"/>
    </source>
</evidence>
<feature type="chain" id="PRO_5022685706" description="histidine kinase" evidence="8">
    <location>
        <begin position="23"/>
        <end position="1329"/>
    </location>
</feature>
<dbReference type="SMART" id="SM00448">
    <property type="entry name" value="REC"/>
    <property type="match status" value="1"/>
</dbReference>
<accession>A0A5C7GDP5</accession>
<dbReference type="OrthoDB" id="358279at2"/>